<dbReference type="Gene3D" id="3.90.550.10">
    <property type="entry name" value="Spore Coat Polysaccharide Biosynthesis Protein SpsA, Chain A"/>
    <property type="match status" value="1"/>
</dbReference>
<proteinExistence type="inferred from homology"/>
<feature type="domain" description="Glycosyltransferase 2-like" evidence="4">
    <location>
        <begin position="8"/>
        <end position="171"/>
    </location>
</feature>
<dbReference type="GO" id="GO:0016757">
    <property type="term" value="F:glycosyltransferase activity"/>
    <property type="evidence" value="ECO:0007669"/>
    <property type="project" value="UniProtKB-KW"/>
</dbReference>
<comment type="caution">
    <text evidence="5">The sequence shown here is derived from an EMBL/GenBank/DDBJ whole genome shotgun (WGS) entry which is preliminary data.</text>
</comment>
<organism evidence="5 6">
    <name type="scientific">Sphingomonas sanguinis</name>
    <dbReference type="NCBI Taxonomy" id="33051"/>
    <lineage>
        <taxon>Bacteria</taxon>
        <taxon>Pseudomonadati</taxon>
        <taxon>Pseudomonadota</taxon>
        <taxon>Alphaproteobacteria</taxon>
        <taxon>Sphingomonadales</taxon>
        <taxon>Sphingomonadaceae</taxon>
        <taxon>Sphingomonas</taxon>
    </lineage>
</organism>
<evidence type="ECO:0000256" key="3">
    <source>
        <dbReference type="ARBA" id="ARBA00022679"/>
    </source>
</evidence>
<keyword evidence="3" id="KW-0808">Transferase</keyword>
<reference evidence="5 6" key="1">
    <citation type="journal article" date="2016" name="Front. Microbiol.">
        <title>Genomic Resource of Rice Seed Associated Bacteria.</title>
        <authorList>
            <person name="Midha S."/>
            <person name="Bansal K."/>
            <person name="Sharma S."/>
            <person name="Kumar N."/>
            <person name="Patil P.P."/>
            <person name="Chaudhry V."/>
            <person name="Patil P.B."/>
        </authorList>
    </citation>
    <scope>NUCLEOTIDE SEQUENCE [LARGE SCALE GENOMIC DNA]</scope>
    <source>
        <strain evidence="5 6">NS319</strain>
    </source>
</reference>
<evidence type="ECO:0000256" key="2">
    <source>
        <dbReference type="ARBA" id="ARBA00022676"/>
    </source>
</evidence>
<evidence type="ECO:0000256" key="1">
    <source>
        <dbReference type="ARBA" id="ARBA00006739"/>
    </source>
</evidence>
<comment type="similarity">
    <text evidence="1">Belongs to the glycosyltransferase 2 family.</text>
</comment>
<sequence length="341" mass="37642">MTSPRITVALSVHDNAAYLALALDSILAQTFGDFELVAVDDGSTDGSAAILDGYAARDSRVRVIHQSNRGLIASLNLIIAEARAPYIARMDGDDIALPERFAQQIAFLEAQPDHGLVGTQIRGITETGEPRRNHAVDHPLSAEAIAEALGSSVLGSPLCHPSVMIRRDLLEAVGGYRAAYRHCEDYDLWLRLAERTRMANLPERLLLYRYSDTQVSHRHVLAQHYGAAIARLARIERLQGRPDPSDGWRTLPPLEALDHAFGRPGIARQVRAEVTRGILFAPDTLAGEGLPLIVAHLKDGREAGERRVPGLWRAVARLVRNHRPRGAWQLARALLQNRPRR</sequence>
<dbReference type="PANTHER" id="PTHR43685:SF5">
    <property type="entry name" value="GLYCOSYLTRANSFERASE EPSE-RELATED"/>
    <property type="match status" value="1"/>
</dbReference>
<evidence type="ECO:0000313" key="6">
    <source>
        <dbReference type="Proteomes" id="UP000072867"/>
    </source>
</evidence>
<dbReference type="RefSeq" id="WP_058733153.1">
    <property type="nucleotide sequence ID" value="NZ_LDTD01000054.1"/>
</dbReference>
<evidence type="ECO:0000313" key="5">
    <source>
        <dbReference type="EMBL" id="KTT70304.1"/>
    </source>
</evidence>
<dbReference type="InterPro" id="IPR001173">
    <property type="entry name" value="Glyco_trans_2-like"/>
</dbReference>
<name>A0A147HZ76_9SPHN</name>
<dbReference type="EMBL" id="LDTD01000054">
    <property type="protein sequence ID" value="KTT70304.1"/>
    <property type="molecule type" value="Genomic_DNA"/>
</dbReference>
<dbReference type="PANTHER" id="PTHR43685">
    <property type="entry name" value="GLYCOSYLTRANSFERASE"/>
    <property type="match status" value="1"/>
</dbReference>
<protein>
    <recommendedName>
        <fullName evidence="4">Glycosyltransferase 2-like domain-containing protein</fullName>
    </recommendedName>
</protein>
<dbReference type="InterPro" id="IPR029044">
    <property type="entry name" value="Nucleotide-diphossugar_trans"/>
</dbReference>
<keyword evidence="2" id="KW-0328">Glycosyltransferase</keyword>
<dbReference type="PATRIC" id="fig|33051.3.peg.2732"/>
<dbReference type="STRING" id="33051.SB4_09910"/>
<dbReference type="AlphaFoldDB" id="A0A147HZ76"/>
<dbReference type="Pfam" id="PF00535">
    <property type="entry name" value="Glycos_transf_2"/>
    <property type="match status" value="1"/>
</dbReference>
<gene>
    <name evidence="5" type="ORF">NS319_08030</name>
</gene>
<evidence type="ECO:0000259" key="4">
    <source>
        <dbReference type="Pfam" id="PF00535"/>
    </source>
</evidence>
<dbReference type="InterPro" id="IPR050834">
    <property type="entry name" value="Glycosyltransf_2"/>
</dbReference>
<accession>A0A147HZ76</accession>
<dbReference type="Proteomes" id="UP000072867">
    <property type="component" value="Unassembled WGS sequence"/>
</dbReference>
<dbReference type="SUPFAM" id="SSF53448">
    <property type="entry name" value="Nucleotide-diphospho-sugar transferases"/>
    <property type="match status" value="1"/>
</dbReference>